<evidence type="ECO:0000256" key="4">
    <source>
        <dbReference type="ARBA" id="ARBA00022475"/>
    </source>
</evidence>
<dbReference type="SUPFAM" id="SSF52540">
    <property type="entry name" value="P-loop containing nucleoside triphosphate hydrolases"/>
    <property type="match status" value="2"/>
</dbReference>
<protein>
    <submittedName>
        <fullName evidence="12">ABC transporter ATP-binding protein</fullName>
    </submittedName>
</protein>
<gene>
    <name evidence="12" type="ORF">ELS82_02515</name>
</gene>
<dbReference type="EMBL" id="SATR01000002">
    <property type="protein sequence ID" value="TFH93305.1"/>
    <property type="molecule type" value="Genomic_DNA"/>
</dbReference>
<dbReference type="GO" id="GO:0005524">
    <property type="term" value="F:ATP binding"/>
    <property type="evidence" value="ECO:0007669"/>
    <property type="project" value="UniProtKB-KW"/>
</dbReference>
<dbReference type="SMART" id="SM00382">
    <property type="entry name" value="AAA"/>
    <property type="match status" value="2"/>
</dbReference>
<dbReference type="RefSeq" id="WP_134834086.1">
    <property type="nucleotide sequence ID" value="NZ_SATR01000002.1"/>
</dbReference>
<dbReference type="Gene3D" id="3.40.50.300">
    <property type="entry name" value="P-loop containing nucleotide triphosphate hydrolases"/>
    <property type="match status" value="2"/>
</dbReference>
<evidence type="ECO:0000256" key="7">
    <source>
        <dbReference type="ARBA" id="ARBA00022840"/>
    </source>
</evidence>
<dbReference type="GO" id="GO:0042626">
    <property type="term" value="F:ATPase-coupled transmembrane transporter activity"/>
    <property type="evidence" value="ECO:0007669"/>
    <property type="project" value="TreeGrafter"/>
</dbReference>
<name>A0A4Y8WL18_9VIBR</name>
<keyword evidence="3" id="KW-0813">Transport</keyword>
<evidence type="ECO:0000256" key="9">
    <source>
        <dbReference type="ARBA" id="ARBA00023136"/>
    </source>
</evidence>
<dbReference type="PANTHER" id="PTHR43553">
    <property type="entry name" value="HEAVY METAL TRANSPORTER"/>
    <property type="match status" value="1"/>
</dbReference>
<evidence type="ECO:0000256" key="6">
    <source>
        <dbReference type="ARBA" id="ARBA00022741"/>
    </source>
</evidence>
<dbReference type="GO" id="GO:0016887">
    <property type="term" value="F:ATP hydrolysis activity"/>
    <property type="evidence" value="ECO:0007669"/>
    <property type="project" value="InterPro"/>
</dbReference>
<dbReference type="InterPro" id="IPR022216">
    <property type="entry name" value="ABC_Co_transporter"/>
</dbReference>
<keyword evidence="9" id="KW-0472">Membrane</keyword>
<dbReference type="CDD" id="cd03225">
    <property type="entry name" value="ABC_cobalt_CbiO_domain1"/>
    <property type="match status" value="2"/>
</dbReference>
<dbReference type="Pfam" id="PF00005">
    <property type="entry name" value="ABC_tran"/>
    <property type="match status" value="2"/>
</dbReference>
<organism evidence="12 13">
    <name type="scientific">Vibrio ouci</name>
    <dbReference type="NCBI Taxonomy" id="2499078"/>
    <lineage>
        <taxon>Bacteria</taxon>
        <taxon>Pseudomonadati</taxon>
        <taxon>Pseudomonadota</taxon>
        <taxon>Gammaproteobacteria</taxon>
        <taxon>Vibrionales</taxon>
        <taxon>Vibrionaceae</taxon>
        <taxon>Vibrio</taxon>
    </lineage>
</organism>
<evidence type="ECO:0000256" key="3">
    <source>
        <dbReference type="ARBA" id="ARBA00022448"/>
    </source>
</evidence>
<evidence type="ECO:0000256" key="10">
    <source>
        <dbReference type="ARBA" id="ARBA00025157"/>
    </source>
</evidence>
<dbReference type="PANTHER" id="PTHR43553:SF26">
    <property type="entry name" value="ABC TRANSPORTER ATP-BINDING PROTEIN BC_2655-RELATED"/>
    <property type="match status" value="1"/>
</dbReference>
<evidence type="ECO:0000256" key="5">
    <source>
        <dbReference type="ARBA" id="ARBA00022737"/>
    </source>
</evidence>
<dbReference type="PROSITE" id="PS00211">
    <property type="entry name" value="ABC_TRANSPORTER_1"/>
    <property type="match status" value="2"/>
</dbReference>
<dbReference type="InterPro" id="IPR015856">
    <property type="entry name" value="ABC_transpr_CbiO/EcfA_su"/>
</dbReference>
<evidence type="ECO:0000313" key="13">
    <source>
        <dbReference type="Proteomes" id="UP000297753"/>
    </source>
</evidence>
<comment type="caution">
    <text evidence="12">The sequence shown here is derived from an EMBL/GenBank/DDBJ whole genome shotgun (WGS) entry which is preliminary data.</text>
</comment>
<feature type="domain" description="ABC transporter" evidence="11">
    <location>
        <begin position="297"/>
        <end position="531"/>
    </location>
</feature>
<keyword evidence="5" id="KW-0677">Repeat</keyword>
<evidence type="ECO:0000256" key="8">
    <source>
        <dbReference type="ARBA" id="ARBA00022967"/>
    </source>
</evidence>
<dbReference type="Proteomes" id="UP000297753">
    <property type="component" value="Unassembled WGS sequence"/>
</dbReference>
<dbReference type="FunFam" id="3.40.50.300:FF:001422">
    <property type="entry name" value="Cobalt ABC transporter ATP-binding protein"/>
    <property type="match status" value="1"/>
</dbReference>
<dbReference type="InterPro" id="IPR050095">
    <property type="entry name" value="ECF_ABC_transporter_ATP-bd"/>
</dbReference>
<dbReference type="InterPro" id="IPR003439">
    <property type="entry name" value="ABC_transporter-like_ATP-bd"/>
</dbReference>
<sequence length="562" mass="62460">MTIEFSDFSFRYDSLDKPTLKHINLRIEKGEKIVIIGPSGSGKSTLGQCLNGLIPHAIKGESSGRLLLSGQDTSSLDLHQYTEQIGTVLQDTDSQFVGLSVGEDIAFALENQLMSNIDMYPLVKATAKMVELEDLLTRSPHDLSGGQKQRVSLAGILVDDVDTLLFDEPLAALDPKTGRKTIEIIDQLHQETGKTIIIIEHRLEDVLHRSVDRVILMDQGSIVADMTPNELLASPLLENHGIREPLYLSALKSAQCPLDELSQRDGLDKLSLEQFQTHFDHWHAEQPTHAEHSDTLLSIDNLTYSYDGEKNALEGVSFGIQQGEFVSILGKNGSGKSTITKLIMGVINPDQGSIALDGQELSSLSIFERSQQIGVVMQNPNHMISHHMIFDEVAFGLRNKGFDESAVQQKVTEVLELCGLSKYRNWPIEALSYGQKKRVTIASILVLEPKLLILDEPTAGQDYRNYTAMLSFIKKLNEELGITVIIISHDMHLVLEYTDRSIVISDSKLIADAPMTQVFSQPTLLEQANLTTTSLYDLAKRLGKTDINSFMQYFIQQEHHAA</sequence>
<keyword evidence="13" id="KW-1185">Reference proteome</keyword>
<keyword evidence="8" id="KW-1278">Translocase</keyword>
<comment type="similarity">
    <text evidence="2">Belongs to the ABC transporter superfamily.</text>
</comment>
<dbReference type="AlphaFoldDB" id="A0A4Y8WL18"/>
<dbReference type="GO" id="GO:0000041">
    <property type="term" value="P:transition metal ion transport"/>
    <property type="evidence" value="ECO:0007669"/>
    <property type="project" value="UniProtKB-ARBA"/>
</dbReference>
<dbReference type="GO" id="GO:0043190">
    <property type="term" value="C:ATP-binding cassette (ABC) transporter complex"/>
    <property type="evidence" value="ECO:0007669"/>
    <property type="project" value="TreeGrafter"/>
</dbReference>
<evidence type="ECO:0000256" key="2">
    <source>
        <dbReference type="ARBA" id="ARBA00005417"/>
    </source>
</evidence>
<dbReference type="InterPro" id="IPR027417">
    <property type="entry name" value="P-loop_NTPase"/>
</dbReference>
<feature type="domain" description="ABC transporter" evidence="11">
    <location>
        <begin position="3"/>
        <end position="244"/>
    </location>
</feature>
<accession>A0A4Y8WL18</accession>
<dbReference type="FunFam" id="3.40.50.300:FF:000224">
    <property type="entry name" value="Energy-coupling factor transporter ATP-binding protein EcfA"/>
    <property type="match status" value="1"/>
</dbReference>
<dbReference type="InterPro" id="IPR017871">
    <property type="entry name" value="ABC_transporter-like_CS"/>
</dbReference>
<dbReference type="OrthoDB" id="501320at2"/>
<dbReference type="PROSITE" id="PS50893">
    <property type="entry name" value="ABC_TRANSPORTER_2"/>
    <property type="match status" value="2"/>
</dbReference>
<proteinExistence type="inferred from homology"/>
<evidence type="ECO:0000313" key="12">
    <source>
        <dbReference type="EMBL" id="TFH93305.1"/>
    </source>
</evidence>
<evidence type="ECO:0000256" key="1">
    <source>
        <dbReference type="ARBA" id="ARBA00004417"/>
    </source>
</evidence>
<keyword evidence="4" id="KW-1003">Cell membrane</keyword>
<dbReference type="InterPro" id="IPR003593">
    <property type="entry name" value="AAA+_ATPase"/>
</dbReference>
<comment type="function">
    <text evidence="10">Probably part of an ABC transporter complex. Responsible for energy coupling to the transport system.</text>
</comment>
<keyword evidence="6" id="KW-0547">Nucleotide-binding</keyword>
<dbReference type="NCBIfam" id="NF010167">
    <property type="entry name" value="PRK13648.1"/>
    <property type="match status" value="2"/>
</dbReference>
<reference evidence="12 13" key="1">
    <citation type="submission" date="2019-01" db="EMBL/GenBank/DDBJ databases">
        <title>Vibrio BEI176 sp. nov, a marine bacterium isolated from China: eastern marignal seas.</title>
        <authorList>
            <person name="Li B."/>
        </authorList>
    </citation>
    <scope>NUCLEOTIDE SEQUENCE [LARGE SCALE GENOMIC DNA]</scope>
    <source>
        <strain evidence="12 13">BEI176</strain>
    </source>
</reference>
<comment type="subcellular location">
    <subcellularLocation>
        <location evidence="1">Cell inner membrane</location>
        <topology evidence="1">Peripheral membrane protein</topology>
    </subcellularLocation>
</comment>
<evidence type="ECO:0000259" key="11">
    <source>
        <dbReference type="PROSITE" id="PS50893"/>
    </source>
</evidence>
<keyword evidence="7 12" id="KW-0067">ATP-binding</keyword>
<dbReference type="Pfam" id="PF12558">
    <property type="entry name" value="DUF3744"/>
    <property type="match status" value="1"/>
</dbReference>